<accession>A0A8C6H6W4</accession>
<dbReference type="SUPFAM" id="SSF53187">
    <property type="entry name" value="Zn-dependent exopeptidases"/>
    <property type="match status" value="1"/>
</dbReference>
<dbReference type="Pfam" id="PF01546">
    <property type="entry name" value="Peptidase_M20"/>
    <property type="match status" value="1"/>
</dbReference>
<dbReference type="GO" id="GO:0016805">
    <property type="term" value="F:dipeptidase activity"/>
    <property type="evidence" value="ECO:0007669"/>
    <property type="project" value="TreeGrafter"/>
</dbReference>
<dbReference type="AlphaFoldDB" id="A0A8C6H6W4"/>
<evidence type="ECO:0008006" key="6">
    <source>
        <dbReference type="Google" id="ProtNLM"/>
    </source>
</evidence>
<dbReference type="GeneTree" id="ENSGT00940000156500"/>
<keyword evidence="2" id="KW-0479">Metal-binding</keyword>
<dbReference type="PANTHER" id="PTHR43270:SF11">
    <property type="entry name" value="CYTOSOLIC NON-SPECIFIC DIPEPTIDASE"/>
    <property type="match status" value="1"/>
</dbReference>
<reference evidence="4" key="1">
    <citation type="submission" date="2025-08" db="UniProtKB">
        <authorList>
            <consortium name="Ensembl"/>
        </authorList>
    </citation>
    <scope>IDENTIFICATION</scope>
</reference>
<dbReference type="GO" id="GO:0046872">
    <property type="term" value="F:metal ion binding"/>
    <property type="evidence" value="ECO:0007669"/>
    <property type="project" value="UniProtKB-KW"/>
</dbReference>
<name>A0A8C6H6W4_MUSSI</name>
<keyword evidence="1" id="KW-0645">Protease</keyword>
<dbReference type="PANTHER" id="PTHR43270">
    <property type="entry name" value="BETA-ALA-HIS DIPEPTIDASE"/>
    <property type="match status" value="1"/>
</dbReference>
<evidence type="ECO:0000256" key="1">
    <source>
        <dbReference type="ARBA" id="ARBA00022670"/>
    </source>
</evidence>
<reference evidence="4" key="2">
    <citation type="submission" date="2025-09" db="UniProtKB">
        <authorList>
            <consortium name="Ensembl"/>
        </authorList>
    </citation>
    <scope>IDENTIFICATION</scope>
</reference>
<keyword evidence="3" id="KW-0378">Hydrolase</keyword>
<evidence type="ECO:0000313" key="4">
    <source>
        <dbReference type="Ensembl" id="ENSMSIP00000016003.1"/>
    </source>
</evidence>
<evidence type="ECO:0000256" key="2">
    <source>
        <dbReference type="ARBA" id="ARBA00022723"/>
    </source>
</evidence>
<dbReference type="GO" id="GO:0006508">
    <property type="term" value="P:proteolysis"/>
    <property type="evidence" value="ECO:0007669"/>
    <property type="project" value="UniProtKB-KW"/>
</dbReference>
<evidence type="ECO:0000313" key="5">
    <source>
        <dbReference type="Proteomes" id="UP000694415"/>
    </source>
</evidence>
<sequence>MPWKPFQKTGQDIPGNLRFCLEGMDQSGSKYLDELIFAQKDKFFIDRDYVCISDNYWLGKNKPCIIYGLRGICYFFIEVECSDKVLHSEVYGGSVHEAMMDFISLMGCLVDKKGKKLIPSINDAVVPVTDKERELYDHIGSDMEEFTKDMGKLQHSCKKDILMHRWRYLSQSLHGIEEFSIRLVPNMIPEVVSKQVSSYLSKKFAELQSPNKFKVYMSPGGKPWMSDFNHPHYQTGRRALKTVFGVEPDLTREGGSIPVTWTFQEATGKNVMLLPVGSADDSTHSQNEKLNRLNYIEGTKMLAN</sequence>
<evidence type="ECO:0000256" key="3">
    <source>
        <dbReference type="ARBA" id="ARBA00022801"/>
    </source>
</evidence>
<dbReference type="Gene3D" id="3.40.630.10">
    <property type="entry name" value="Zn peptidases"/>
    <property type="match status" value="2"/>
</dbReference>
<dbReference type="Ensembl" id="ENSMSIT00000020335.1">
    <property type="protein sequence ID" value="ENSMSIP00000016003.1"/>
    <property type="gene ID" value="ENSMSIG00000013766.1"/>
</dbReference>
<dbReference type="GO" id="GO:0005829">
    <property type="term" value="C:cytosol"/>
    <property type="evidence" value="ECO:0007669"/>
    <property type="project" value="TreeGrafter"/>
</dbReference>
<dbReference type="Proteomes" id="UP000694415">
    <property type="component" value="Unplaced"/>
</dbReference>
<dbReference type="InterPro" id="IPR002933">
    <property type="entry name" value="Peptidase_M20"/>
</dbReference>
<dbReference type="InterPro" id="IPR051458">
    <property type="entry name" value="Cyt/Met_Dipeptidase"/>
</dbReference>
<organism evidence="4 5">
    <name type="scientific">Mus spicilegus</name>
    <name type="common">Mound-building mouse</name>
    <dbReference type="NCBI Taxonomy" id="10103"/>
    <lineage>
        <taxon>Eukaryota</taxon>
        <taxon>Metazoa</taxon>
        <taxon>Chordata</taxon>
        <taxon>Craniata</taxon>
        <taxon>Vertebrata</taxon>
        <taxon>Euteleostomi</taxon>
        <taxon>Mammalia</taxon>
        <taxon>Eutheria</taxon>
        <taxon>Euarchontoglires</taxon>
        <taxon>Glires</taxon>
        <taxon>Rodentia</taxon>
        <taxon>Myomorpha</taxon>
        <taxon>Muroidea</taxon>
        <taxon>Muridae</taxon>
        <taxon>Murinae</taxon>
        <taxon>Mus</taxon>
        <taxon>Mus</taxon>
    </lineage>
</organism>
<protein>
    <recommendedName>
        <fullName evidence="6">Cytosolic non-specific dipeptidase</fullName>
    </recommendedName>
</protein>
<keyword evidence="5" id="KW-1185">Reference proteome</keyword>
<proteinExistence type="predicted"/>